<dbReference type="InterPro" id="IPR012748">
    <property type="entry name" value="Rieske-like_NirD"/>
</dbReference>
<dbReference type="InterPro" id="IPR036922">
    <property type="entry name" value="Rieske_2Fe-2S_sf"/>
</dbReference>
<evidence type="ECO:0000256" key="5">
    <source>
        <dbReference type="ARBA" id="ARBA00023014"/>
    </source>
</evidence>
<keyword evidence="2" id="KW-0479">Metal-binding</keyword>
<feature type="domain" description="Rieske" evidence="7">
    <location>
        <begin position="3"/>
        <end position="98"/>
    </location>
</feature>
<organism evidence="8 9">
    <name type="scientific">Enterococcus saigonensis</name>
    <dbReference type="NCBI Taxonomy" id="1805431"/>
    <lineage>
        <taxon>Bacteria</taxon>
        <taxon>Bacillati</taxon>
        <taxon>Bacillota</taxon>
        <taxon>Bacilli</taxon>
        <taxon>Lactobacillales</taxon>
        <taxon>Enterococcaceae</taxon>
        <taxon>Enterococcus</taxon>
    </lineage>
</organism>
<dbReference type="AlphaFoldDB" id="A0A679I9B8"/>
<keyword evidence="6" id="KW-0534">Nitrate assimilation</keyword>
<dbReference type="GO" id="GO:0016705">
    <property type="term" value="F:oxidoreductase activity, acting on paired donors, with incorporation or reduction of molecular oxygen"/>
    <property type="evidence" value="ECO:0007669"/>
    <property type="project" value="UniProtKB-ARBA"/>
</dbReference>
<dbReference type="GO" id="GO:0042128">
    <property type="term" value="P:nitrate assimilation"/>
    <property type="evidence" value="ECO:0007669"/>
    <property type="project" value="UniProtKB-KW"/>
</dbReference>
<proteinExistence type="predicted"/>
<keyword evidence="5" id="KW-0411">Iron-sulfur</keyword>
<evidence type="ECO:0000313" key="8">
    <source>
        <dbReference type="EMBL" id="BCA84980.1"/>
    </source>
</evidence>
<dbReference type="GO" id="GO:0008942">
    <property type="term" value="F:nitrite reductase [NAD(P)H] activity"/>
    <property type="evidence" value="ECO:0007669"/>
    <property type="project" value="InterPro"/>
</dbReference>
<dbReference type="SUPFAM" id="SSF50022">
    <property type="entry name" value="ISP domain"/>
    <property type="match status" value="1"/>
</dbReference>
<evidence type="ECO:0000256" key="2">
    <source>
        <dbReference type="ARBA" id="ARBA00022723"/>
    </source>
</evidence>
<dbReference type="EMBL" id="AP022822">
    <property type="protein sequence ID" value="BCA84980.1"/>
    <property type="molecule type" value="Genomic_DNA"/>
</dbReference>
<dbReference type="GO" id="GO:0051537">
    <property type="term" value="F:2 iron, 2 sulfur cluster binding"/>
    <property type="evidence" value="ECO:0007669"/>
    <property type="project" value="UniProtKB-KW"/>
</dbReference>
<name>A0A679I9B8_9ENTE</name>
<dbReference type="PROSITE" id="PS51296">
    <property type="entry name" value="RIESKE"/>
    <property type="match status" value="1"/>
</dbReference>
<gene>
    <name evidence="8" type="ORF">EsVE80_05030</name>
</gene>
<dbReference type="KEGG" id="esg:EsVE80_05030"/>
<dbReference type="GO" id="GO:0004497">
    <property type="term" value="F:monooxygenase activity"/>
    <property type="evidence" value="ECO:0007669"/>
    <property type="project" value="UniProtKB-ARBA"/>
</dbReference>
<sequence length="100" mass="11370">MKVLATKKNKLIPRVGRLVTLNDEKIAIFMTSEGNIYALADYCPLTEGPILEGMVSGEYVYEPMRDYKISLVDGRIQEPDEGQIKTYPVILEEDKVYVEI</sequence>
<dbReference type="GO" id="GO:0046872">
    <property type="term" value="F:metal ion binding"/>
    <property type="evidence" value="ECO:0007669"/>
    <property type="project" value="UniProtKB-KW"/>
</dbReference>
<protein>
    <submittedName>
        <fullName evidence="8">Nitrite reductase NAD(P)H small subunit</fullName>
    </submittedName>
</protein>
<dbReference type="RefSeq" id="WP_173102346.1">
    <property type="nucleotide sequence ID" value="NZ_AP022822.1"/>
</dbReference>
<keyword evidence="1" id="KW-0001">2Fe-2S</keyword>
<evidence type="ECO:0000259" key="7">
    <source>
        <dbReference type="PROSITE" id="PS51296"/>
    </source>
</evidence>
<evidence type="ECO:0000256" key="1">
    <source>
        <dbReference type="ARBA" id="ARBA00022714"/>
    </source>
</evidence>
<dbReference type="Proteomes" id="UP000502998">
    <property type="component" value="Chromosome"/>
</dbReference>
<dbReference type="InterPro" id="IPR017941">
    <property type="entry name" value="Rieske_2Fe-2S"/>
</dbReference>
<evidence type="ECO:0000256" key="3">
    <source>
        <dbReference type="ARBA" id="ARBA00023002"/>
    </source>
</evidence>
<keyword evidence="4" id="KW-0408">Iron</keyword>
<keyword evidence="3" id="KW-0560">Oxidoreductase</keyword>
<keyword evidence="9" id="KW-1185">Reference proteome</keyword>
<dbReference type="Pfam" id="PF13806">
    <property type="entry name" value="Rieske_2"/>
    <property type="match status" value="1"/>
</dbReference>
<evidence type="ECO:0000256" key="6">
    <source>
        <dbReference type="ARBA" id="ARBA00023063"/>
    </source>
</evidence>
<dbReference type="Gene3D" id="2.102.10.10">
    <property type="entry name" value="Rieske [2Fe-2S] iron-sulphur domain"/>
    <property type="match status" value="1"/>
</dbReference>
<accession>A0A679I9B8</accession>
<evidence type="ECO:0000256" key="4">
    <source>
        <dbReference type="ARBA" id="ARBA00023004"/>
    </source>
</evidence>
<reference evidence="8 9" key="1">
    <citation type="submission" date="2020-02" db="EMBL/GenBank/DDBJ databases">
        <title>Characterization of vanA genotype vancomycin-resistant Enterococcus saigonensis VE80.</title>
        <authorList>
            <person name="Harada T."/>
            <person name="Motooka D."/>
            <person name="Nakamura S."/>
            <person name="Yamamoto Y."/>
            <person name="Kawahara R."/>
            <person name="Kawatsu K."/>
        </authorList>
    </citation>
    <scope>NUCLEOTIDE SEQUENCE [LARGE SCALE GENOMIC DNA]</scope>
    <source>
        <strain evidence="8 9">VE80</strain>
    </source>
</reference>
<evidence type="ECO:0000313" key="9">
    <source>
        <dbReference type="Proteomes" id="UP000502998"/>
    </source>
</evidence>